<evidence type="ECO:0000256" key="1">
    <source>
        <dbReference type="ARBA" id="ARBA00000085"/>
    </source>
</evidence>
<dbReference type="InterPro" id="IPR003594">
    <property type="entry name" value="HATPase_dom"/>
</dbReference>
<feature type="transmembrane region" description="Helical" evidence="14">
    <location>
        <begin position="555"/>
        <end position="572"/>
    </location>
</feature>
<dbReference type="InterPro" id="IPR050398">
    <property type="entry name" value="HssS/ArlS-like"/>
</dbReference>
<dbReference type="GO" id="GO:0005524">
    <property type="term" value="F:ATP binding"/>
    <property type="evidence" value="ECO:0007669"/>
    <property type="project" value="UniProtKB-KW"/>
</dbReference>
<feature type="transmembrane region" description="Helical" evidence="14">
    <location>
        <begin position="502"/>
        <end position="521"/>
    </location>
</feature>
<evidence type="ECO:0000256" key="6">
    <source>
        <dbReference type="ARBA" id="ARBA00022679"/>
    </source>
</evidence>
<evidence type="ECO:0000256" key="14">
    <source>
        <dbReference type="SAM" id="Phobius"/>
    </source>
</evidence>
<dbReference type="SUPFAM" id="SSF47384">
    <property type="entry name" value="Homodimeric domain of signal transducing histidine kinase"/>
    <property type="match status" value="1"/>
</dbReference>
<evidence type="ECO:0000256" key="13">
    <source>
        <dbReference type="ARBA" id="ARBA00023136"/>
    </source>
</evidence>
<dbReference type="SMART" id="SM00387">
    <property type="entry name" value="HATPase_c"/>
    <property type="match status" value="1"/>
</dbReference>
<keyword evidence="12" id="KW-0902">Two-component regulatory system</keyword>
<dbReference type="SUPFAM" id="SSF55874">
    <property type="entry name" value="ATPase domain of HSP90 chaperone/DNA topoisomerase II/histidine kinase"/>
    <property type="match status" value="1"/>
</dbReference>
<keyword evidence="9 16" id="KW-0418">Kinase</keyword>
<evidence type="ECO:0000256" key="5">
    <source>
        <dbReference type="ARBA" id="ARBA00022553"/>
    </source>
</evidence>
<evidence type="ECO:0000256" key="11">
    <source>
        <dbReference type="ARBA" id="ARBA00022989"/>
    </source>
</evidence>
<sequence>MNKWYRKTGVKAIVLIVAILSGAMLITNLLSLMNLAGSTDLPSLWTMSQQPFEESQEFNYMVENYMDDVLTQIRLENLFETDGMMNRNKEIDVMEYSKNDTANGENVSGIAYSLEELINWGEDFDSAESDNYAKNSVIVCQKPEGTYEYYYTSDFMTRVESGVFDIIMQDGSDVDGFLQELQNGKYTSSGFYNFDIVDMEGNILYTDCWNFGSALIEKYAPQGAENLLQVVNNSPRLNGKLSVIYDDLAYTLGNIYSDYQNYQMGFEHLEEGNTNFTYIYANNDTKKVVTNKTSYENYAELEKNVQNLISEKDVKYMVIYPKLKDFNSNMNVSKSDKWEKLRSYSSEKKWNSVFAVAVDTTYTIQDQFYQNKVAYDNNIPYFKGTTWLLVLSIILFLGATIWLTLEAGRTAEDEELHRNGFDHWKTEIAAVLIVLIWIVGSYIGIHFWNGNIYTMINDIPTYLKDGGTYFEYYYARGMDVSSAYMSASLYLPSLSIAELAEIYFYGVFTLGCFFMGYVSLIKRIKGRNLWKNSLLRVIVRFIYKIYDNRKKTTKTVLLLCGFFLVQGIAVLFRNGVTMLLVLLADVGVFYVVLNGLLLKEKLKKGIEEIALGNMEYQIPLQGLRGENLKLAEMINGIANGFHMAVEEAMKNERLKTDLITNVSHDIKTPLTSIINYVAILKQSDIADPKIQGYLDILEAKAQRLKTLTEDVVEASKVSSGNISLEYMDVDLVEMIQQTEGEMAEKFEARNLKMIVNLPAEPAVVHVDGRRMWRVLENIFGNAAKYAMPGTRVYADLKLEEDTVDLSLKNVSEHQLNISADELTERFIRGDLSRSSEGSGLGLSIAQSLTTMQGGTFNLYLDGDLFRVNIRFPRVKKQ</sequence>
<evidence type="ECO:0000256" key="10">
    <source>
        <dbReference type="ARBA" id="ARBA00022840"/>
    </source>
</evidence>
<evidence type="ECO:0000256" key="2">
    <source>
        <dbReference type="ARBA" id="ARBA00004651"/>
    </source>
</evidence>
<keyword evidence="7 14" id="KW-0812">Transmembrane</keyword>
<dbReference type="PANTHER" id="PTHR45528:SF1">
    <property type="entry name" value="SENSOR HISTIDINE KINASE CPXA"/>
    <property type="match status" value="1"/>
</dbReference>
<feature type="domain" description="Histidine kinase" evidence="15">
    <location>
        <begin position="661"/>
        <end position="875"/>
    </location>
</feature>
<keyword evidence="6" id="KW-0808">Transferase</keyword>
<dbReference type="Pfam" id="PF00512">
    <property type="entry name" value="HisKA"/>
    <property type="match status" value="1"/>
</dbReference>
<comment type="caution">
    <text evidence="16">The sequence shown here is derived from an EMBL/GenBank/DDBJ whole genome shotgun (WGS) entry which is preliminary data.</text>
</comment>
<feature type="transmembrane region" description="Helical" evidence="14">
    <location>
        <begin position="387"/>
        <end position="407"/>
    </location>
</feature>
<protein>
    <recommendedName>
        <fullName evidence="3">histidine kinase</fullName>
        <ecNumber evidence="3">2.7.13.3</ecNumber>
    </recommendedName>
</protein>
<reference evidence="16 17" key="1">
    <citation type="submission" date="2018-08" db="EMBL/GenBank/DDBJ databases">
        <title>A genome reference for cultivated species of the human gut microbiota.</title>
        <authorList>
            <person name="Zou Y."/>
            <person name="Xue W."/>
            <person name="Luo G."/>
        </authorList>
    </citation>
    <scope>NUCLEOTIDE SEQUENCE [LARGE SCALE GENOMIC DNA]</scope>
    <source>
        <strain evidence="16 17">AM09-9</strain>
    </source>
</reference>
<evidence type="ECO:0000256" key="12">
    <source>
        <dbReference type="ARBA" id="ARBA00023012"/>
    </source>
</evidence>
<evidence type="ECO:0000256" key="9">
    <source>
        <dbReference type="ARBA" id="ARBA00022777"/>
    </source>
</evidence>
<feature type="transmembrane region" description="Helical" evidence="14">
    <location>
        <begin position="428"/>
        <end position="448"/>
    </location>
</feature>
<evidence type="ECO:0000313" key="17">
    <source>
        <dbReference type="Proteomes" id="UP000285832"/>
    </source>
</evidence>
<dbReference type="GO" id="GO:0000155">
    <property type="term" value="F:phosphorelay sensor kinase activity"/>
    <property type="evidence" value="ECO:0007669"/>
    <property type="project" value="InterPro"/>
</dbReference>
<gene>
    <name evidence="16" type="ORF">DW116_04720</name>
</gene>
<feature type="transmembrane region" description="Helical" evidence="14">
    <location>
        <begin position="578"/>
        <end position="598"/>
    </location>
</feature>
<keyword evidence="13 14" id="KW-0472">Membrane</keyword>
<dbReference type="Pfam" id="PF02518">
    <property type="entry name" value="HATPase_c"/>
    <property type="match status" value="1"/>
</dbReference>
<dbReference type="CDD" id="cd00082">
    <property type="entry name" value="HisKA"/>
    <property type="match status" value="1"/>
</dbReference>
<keyword evidence="11 14" id="KW-1133">Transmembrane helix</keyword>
<dbReference type="Gene3D" id="3.30.565.10">
    <property type="entry name" value="Histidine kinase-like ATPase, C-terminal domain"/>
    <property type="match status" value="1"/>
</dbReference>
<feature type="transmembrane region" description="Helical" evidence="14">
    <location>
        <begin position="12"/>
        <end position="33"/>
    </location>
</feature>
<evidence type="ECO:0000259" key="15">
    <source>
        <dbReference type="PROSITE" id="PS50109"/>
    </source>
</evidence>
<evidence type="ECO:0000256" key="3">
    <source>
        <dbReference type="ARBA" id="ARBA00012438"/>
    </source>
</evidence>
<keyword evidence="4" id="KW-1003">Cell membrane</keyword>
<dbReference type="Gene3D" id="1.10.287.130">
    <property type="match status" value="1"/>
</dbReference>
<keyword evidence="5" id="KW-0597">Phosphoprotein</keyword>
<dbReference type="Proteomes" id="UP000285832">
    <property type="component" value="Unassembled WGS sequence"/>
</dbReference>
<dbReference type="RefSeq" id="WP_118278870.1">
    <property type="nucleotide sequence ID" value="NZ_JAQDJO010000009.1"/>
</dbReference>
<evidence type="ECO:0000256" key="8">
    <source>
        <dbReference type="ARBA" id="ARBA00022741"/>
    </source>
</evidence>
<dbReference type="SMART" id="SM00388">
    <property type="entry name" value="HisKA"/>
    <property type="match status" value="1"/>
</dbReference>
<dbReference type="PANTHER" id="PTHR45528">
    <property type="entry name" value="SENSOR HISTIDINE KINASE CPXA"/>
    <property type="match status" value="1"/>
</dbReference>
<dbReference type="InterPro" id="IPR036097">
    <property type="entry name" value="HisK_dim/P_sf"/>
</dbReference>
<comment type="catalytic activity">
    <reaction evidence="1">
        <text>ATP + protein L-histidine = ADP + protein N-phospho-L-histidine.</text>
        <dbReference type="EC" id="2.7.13.3"/>
    </reaction>
</comment>
<accession>A0A415D7F1</accession>
<dbReference type="PROSITE" id="PS50109">
    <property type="entry name" value="HIS_KIN"/>
    <property type="match status" value="1"/>
</dbReference>
<name>A0A415D7F1_9FIRM</name>
<comment type="subcellular location">
    <subcellularLocation>
        <location evidence="2">Cell membrane</location>
        <topology evidence="2">Multi-pass membrane protein</topology>
    </subcellularLocation>
</comment>
<dbReference type="EC" id="2.7.13.3" evidence="3"/>
<evidence type="ECO:0000313" key="16">
    <source>
        <dbReference type="EMBL" id="RHJ62448.1"/>
    </source>
</evidence>
<keyword evidence="10" id="KW-0067">ATP-binding</keyword>
<organism evidence="16 17">
    <name type="scientific">[Ruminococcus] lactaris</name>
    <dbReference type="NCBI Taxonomy" id="46228"/>
    <lineage>
        <taxon>Bacteria</taxon>
        <taxon>Bacillati</taxon>
        <taxon>Bacillota</taxon>
        <taxon>Clostridia</taxon>
        <taxon>Lachnospirales</taxon>
        <taxon>Lachnospiraceae</taxon>
        <taxon>Mediterraneibacter</taxon>
    </lineage>
</organism>
<dbReference type="InterPro" id="IPR036890">
    <property type="entry name" value="HATPase_C_sf"/>
</dbReference>
<dbReference type="EMBL" id="QRMI01000009">
    <property type="protein sequence ID" value="RHJ62448.1"/>
    <property type="molecule type" value="Genomic_DNA"/>
</dbReference>
<dbReference type="AlphaFoldDB" id="A0A415D7F1"/>
<keyword evidence="8" id="KW-0547">Nucleotide-binding</keyword>
<proteinExistence type="predicted"/>
<dbReference type="InterPro" id="IPR005467">
    <property type="entry name" value="His_kinase_dom"/>
</dbReference>
<evidence type="ECO:0000256" key="4">
    <source>
        <dbReference type="ARBA" id="ARBA00022475"/>
    </source>
</evidence>
<evidence type="ECO:0000256" key="7">
    <source>
        <dbReference type="ARBA" id="ARBA00022692"/>
    </source>
</evidence>
<dbReference type="InterPro" id="IPR003661">
    <property type="entry name" value="HisK_dim/P_dom"/>
</dbReference>
<dbReference type="GO" id="GO:0005886">
    <property type="term" value="C:plasma membrane"/>
    <property type="evidence" value="ECO:0007669"/>
    <property type="project" value="UniProtKB-SubCell"/>
</dbReference>